<evidence type="ECO:0000313" key="2">
    <source>
        <dbReference type="EMBL" id="ORC92955.1"/>
    </source>
</evidence>
<feature type="region of interest" description="Disordered" evidence="1">
    <location>
        <begin position="70"/>
        <end position="137"/>
    </location>
</feature>
<dbReference type="GeneID" id="39981379"/>
<keyword evidence="3" id="KW-1185">Reference proteome</keyword>
<comment type="caution">
    <text evidence="2">The sequence shown here is derived from an EMBL/GenBank/DDBJ whole genome shotgun (WGS) entry which is preliminary data.</text>
</comment>
<dbReference type="OrthoDB" id="244700at2759"/>
<evidence type="ECO:0000313" key="3">
    <source>
        <dbReference type="Proteomes" id="UP000192257"/>
    </source>
</evidence>
<feature type="compositionally biased region" description="Basic and acidic residues" evidence="1">
    <location>
        <begin position="217"/>
        <end position="240"/>
    </location>
</feature>
<dbReference type="RefSeq" id="XP_028887021.1">
    <property type="nucleotide sequence ID" value="XM_029021599.1"/>
</dbReference>
<dbReference type="VEuPathDB" id="TriTrypDB:TM35_000022810"/>
<feature type="compositionally biased region" description="Low complexity" evidence="1">
    <location>
        <begin position="79"/>
        <end position="89"/>
    </location>
</feature>
<gene>
    <name evidence="2" type="ORF">TM35_000022810</name>
</gene>
<evidence type="ECO:0000256" key="1">
    <source>
        <dbReference type="SAM" id="MobiDB-lite"/>
    </source>
</evidence>
<feature type="compositionally biased region" description="Polar residues" evidence="1">
    <location>
        <begin position="1"/>
        <end position="12"/>
    </location>
</feature>
<feature type="compositionally biased region" description="Polar residues" evidence="1">
    <location>
        <begin position="322"/>
        <end position="334"/>
    </location>
</feature>
<dbReference type="EMBL" id="NBCO01000002">
    <property type="protein sequence ID" value="ORC92955.1"/>
    <property type="molecule type" value="Genomic_DNA"/>
</dbReference>
<sequence length="657" mass="75905">MPKQPQSPQETHSAPPLPEPAGVTGGRPTFYYNSSSWQQERERVHCSMNRNRNIIIYNGKENGVMQRLPSKDEKESFSQQQQQRQQPAPAEEELQRQRDPPPSLEIFLNRESVISHSPVKKKTSTRDDRSLVQDEVVGANLQERSPEKIMERRRRKRTTTTTTTTTTEAIPATHLPEWEEEEEEEQHTSIVSLTPTAYEAALAKYGKKLLSMTQKQLQEKQKNRKESLTRRKAVNEKYSEWSRPSIGNGRPVQIVPTTHRKGEVNSVILNGNDNASCSNGVNVGMGLRTREPQKDVFNSTTLHNNPQRKLFLDLDESTATTNGLCNSKSHTIPMQGQKEKKNEYRKDGLKREMKNSNLAVKVYTHMDDVYEKNYRRGGYRSNSVAHINNIHDTTRPKKTTSTIIKLRSRKNLFSFEDPPIEESHISRSHYIIPPKEDNVLDDLHFVPPHWFTPPRPLRRLCTSESYHSSPNHDRDKSKHELQNPFADKQQCYYDPYISSYPHSCSPPVIPSGRSTTGQQALVFIRPQEKPRPLPRRSETAVRSDEDLWSVREASFRRCTSSEENQRYSGRDNEHGMDLFTTRDNPISGLSGNTGRQGHESVHVAERKRCVFRNVVPQYILDGFAQRCLLRLAWRRWKERLREKQSVLPGNGYIHIYR</sequence>
<feature type="region of interest" description="Disordered" evidence="1">
    <location>
        <begin position="1"/>
        <end position="38"/>
    </location>
</feature>
<dbReference type="AlphaFoldDB" id="A0A1X0P7Y1"/>
<reference evidence="2 3" key="1">
    <citation type="submission" date="2017-03" db="EMBL/GenBank/DDBJ databases">
        <title>An alternative strategy for trypanosome survival in the mammalian bloodstream revealed through genome and transcriptome analysis of the ubiquitous bovine parasite Trypanosoma (Megatrypanum) theileri.</title>
        <authorList>
            <person name="Kelly S."/>
            <person name="Ivens A."/>
            <person name="Mott A."/>
            <person name="O'Neill E."/>
            <person name="Emms D."/>
            <person name="Macleod O."/>
            <person name="Voorheis P."/>
            <person name="Matthews J."/>
            <person name="Matthews K."/>
            <person name="Carrington M."/>
        </authorList>
    </citation>
    <scope>NUCLEOTIDE SEQUENCE [LARGE SCALE GENOMIC DNA]</scope>
    <source>
        <strain evidence="2">Edinburgh</strain>
    </source>
</reference>
<organism evidence="2 3">
    <name type="scientific">Trypanosoma theileri</name>
    <dbReference type="NCBI Taxonomy" id="67003"/>
    <lineage>
        <taxon>Eukaryota</taxon>
        <taxon>Discoba</taxon>
        <taxon>Euglenozoa</taxon>
        <taxon>Kinetoplastea</taxon>
        <taxon>Metakinetoplastina</taxon>
        <taxon>Trypanosomatida</taxon>
        <taxon>Trypanosomatidae</taxon>
        <taxon>Trypanosoma</taxon>
    </lineage>
</organism>
<name>A0A1X0P7Y1_9TRYP</name>
<dbReference type="Proteomes" id="UP000192257">
    <property type="component" value="Unassembled WGS sequence"/>
</dbReference>
<accession>A0A1X0P7Y1</accession>
<protein>
    <submittedName>
        <fullName evidence="2">Uncharacterized protein</fullName>
    </submittedName>
</protein>
<proteinExistence type="predicted"/>
<feature type="region of interest" description="Disordered" evidence="1">
    <location>
        <begin position="322"/>
        <end position="343"/>
    </location>
</feature>
<feature type="region of interest" description="Disordered" evidence="1">
    <location>
        <begin position="216"/>
        <end position="253"/>
    </location>
</feature>